<dbReference type="Proteomes" id="UP000192521">
    <property type="component" value="Unassembled WGS sequence"/>
</dbReference>
<organism evidence="1 2">
    <name type="scientific">Kluyvera intermedia</name>
    <name type="common">Enterobacter intermedius</name>
    <dbReference type="NCBI Taxonomy" id="61648"/>
    <lineage>
        <taxon>Bacteria</taxon>
        <taxon>Pseudomonadati</taxon>
        <taxon>Pseudomonadota</taxon>
        <taxon>Gammaproteobacteria</taxon>
        <taxon>Enterobacterales</taxon>
        <taxon>Enterobacteriaceae</taxon>
        <taxon>Kluyvera</taxon>
    </lineage>
</organism>
<comment type="caution">
    <text evidence="1">The sequence shown here is derived from an EMBL/GenBank/DDBJ whole genome shotgun (WGS) entry which is preliminary data.</text>
</comment>
<accession>A0ABX3UH34</accession>
<reference evidence="1 2" key="1">
    <citation type="submission" date="2017-02" db="EMBL/GenBank/DDBJ databases">
        <title>Draft genome sequence of a Kluyvera intermedia isolate from a patient with a pancreatic abscess.</title>
        <authorList>
            <person name="Thele R."/>
        </authorList>
    </citation>
    <scope>NUCLEOTIDE SEQUENCE [LARGE SCALE GENOMIC DNA]</scope>
    <source>
        <strain evidence="1 2">FOSA7093</strain>
    </source>
</reference>
<proteinExistence type="predicted"/>
<gene>
    <name evidence="1" type="ORF">B2M27_08165</name>
</gene>
<evidence type="ECO:0000313" key="2">
    <source>
        <dbReference type="Proteomes" id="UP000192521"/>
    </source>
</evidence>
<sequence length="78" mass="9020">MKRPSRWGTTHTERVWLASHALAGFFNAHYQYHLQGVGRKPLPEGGLTEFMHKTAFLCHLSCITSCYEKTFFLSFLDN</sequence>
<name>A0ABX3UH34_KLUIN</name>
<evidence type="ECO:0000313" key="1">
    <source>
        <dbReference type="EMBL" id="ORJ50819.1"/>
    </source>
</evidence>
<protein>
    <submittedName>
        <fullName evidence="1">Uncharacterized protein</fullName>
    </submittedName>
</protein>
<keyword evidence="2" id="KW-1185">Reference proteome</keyword>
<dbReference type="EMBL" id="MWPR01000009">
    <property type="protein sequence ID" value="ORJ50819.1"/>
    <property type="molecule type" value="Genomic_DNA"/>
</dbReference>